<evidence type="ECO:0000256" key="2">
    <source>
        <dbReference type="ARBA" id="ARBA00010735"/>
    </source>
</evidence>
<dbReference type="STRING" id="1221996.QY95_03218"/>
<comment type="caution">
    <text evidence="9">The sequence shown here is derived from an EMBL/GenBank/DDBJ whole genome shotgun (WGS) entry which is preliminary data.</text>
</comment>
<evidence type="ECO:0000313" key="9">
    <source>
        <dbReference type="EMBL" id="KKB36354.1"/>
    </source>
</evidence>
<feature type="transmembrane region" description="Helical" evidence="8">
    <location>
        <begin position="147"/>
        <end position="167"/>
    </location>
</feature>
<dbReference type="Proteomes" id="UP000031563">
    <property type="component" value="Unassembled WGS sequence"/>
</dbReference>
<gene>
    <name evidence="9" type="ORF">QY95_03218</name>
</gene>
<dbReference type="EMBL" id="JWIR02000062">
    <property type="protein sequence ID" value="KKB36354.1"/>
    <property type="molecule type" value="Genomic_DNA"/>
</dbReference>
<dbReference type="RefSeq" id="WP_040047764.1">
    <property type="nucleotide sequence ID" value="NZ_JWIR02000062.1"/>
</dbReference>
<dbReference type="AlphaFoldDB" id="A0A0F5HSK3"/>
<feature type="transmembrane region" description="Helical" evidence="8">
    <location>
        <begin position="173"/>
        <end position="192"/>
    </location>
</feature>
<feature type="transmembrane region" description="Helical" evidence="8">
    <location>
        <begin position="29"/>
        <end position="51"/>
    </location>
</feature>
<dbReference type="GO" id="GO:0005886">
    <property type="term" value="C:plasma membrane"/>
    <property type="evidence" value="ECO:0007669"/>
    <property type="project" value="UniProtKB-SubCell"/>
</dbReference>
<evidence type="ECO:0000256" key="8">
    <source>
        <dbReference type="SAM" id="Phobius"/>
    </source>
</evidence>
<evidence type="ECO:0000256" key="6">
    <source>
        <dbReference type="ARBA" id="ARBA00022989"/>
    </source>
</evidence>
<keyword evidence="7 8" id="KW-0472">Membrane</keyword>
<comment type="similarity">
    <text evidence="2">Belongs to the AzlC family.</text>
</comment>
<dbReference type="OrthoDB" id="3177005at2"/>
<feature type="transmembrane region" description="Helical" evidence="8">
    <location>
        <begin position="224"/>
        <end position="240"/>
    </location>
</feature>
<keyword evidence="10" id="KW-1185">Reference proteome</keyword>
<evidence type="ECO:0000256" key="7">
    <source>
        <dbReference type="ARBA" id="ARBA00023136"/>
    </source>
</evidence>
<evidence type="ECO:0000256" key="1">
    <source>
        <dbReference type="ARBA" id="ARBA00004651"/>
    </source>
</evidence>
<name>A0A0F5HSK3_BACTR</name>
<protein>
    <submittedName>
        <fullName evidence="9">Branched-chain amino acid permease</fullName>
    </submittedName>
</protein>
<dbReference type="PANTHER" id="PTHR34979:SF1">
    <property type="entry name" value="INNER MEMBRANE PROTEIN YGAZ"/>
    <property type="match status" value="1"/>
</dbReference>
<dbReference type="Pfam" id="PF03591">
    <property type="entry name" value="AzlC"/>
    <property type="match status" value="1"/>
</dbReference>
<keyword evidence="4" id="KW-1003">Cell membrane</keyword>
<dbReference type="GO" id="GO:1903785">
    <property type="term" value="P:L-valine transmembrane transport"/>
    <property type="evidence" value="ECO:0007669"/>
    <property type="project" value="TreeGrafter"/>
</dbReference>
<reference evidence="9" key="1">
    <citation type="submission" date="2015-02" db="EMBL/GenBank/DDBJ databases">
        <title>Genome Assembly of Bacillaceae bacterium MTCC 8252.</title>
        <authorList>
            <person name="Verma A."/>
            <person name="Khatri I."/>
            <person name="Mual P."/>
            <person name="Subramanian S."/>
            <person name="Krishnamurthi S."/>
        </authorList>
    </citation>
    <scope>NUCLEOTIDE SEQUENCE [LARGE SCALE GENOMIC DNA]</scope>
    <source>
        <strain evidence="9">MTCC 8252</strain>
    </source>
</reference>
<evidence type="ECO:0000313" key="10">
    <source>
        <dbReference type="Proteomes" id="UP000031563"/>
    </source>
</evidence>
<keyword evidence="6 8" id="KW-1133">Transmembrane helix</keyword>
<sequence length="242" mass="26027">MAHAEKASDMIEKEELSFFQGVKDCIPTLLGYISIGLAAGMIGVASGLSVLEIGLMSLLVYAGAAQFIMSGMFAVSSPATAIIFTTFIVNLRHFLMCATLAPHFSRYSAWKNIGIGALVTDESFGVAAGRIFNGKPINDRWMNGLNVTAYVTWIASCVTGALLSKWISDPEKFGLDFALTAMFVALLVLQLGSVKASKLKHYLTLITLMIVAMYLFSFFLSTDIAVILSTVIVATIGVVTDR</sequence>
<dbReference type="PANTHER" id="PTHR34979">
    <property type="entry name" value="INNER MEMBRANE PROTEIN YGAZ"/>
    <property type="match status" value="1"/>
</dbReference>
<keyword evidence="3" id="KW-0813">Transport</keyword>
<evidence type="ECO:0000256" key="4">
    <source>
        <dbReference type="ARBA" id="ARBA00022475"/>
    </source>
</evidence>
<organism evidence="9 10">
    <name type="scientific">Bacillus thermotolerans</name>
    <name type="common">Quasibacillus thermotolerans</name>
    <dbReference type="NCBI Taxonomy" id="1221996"/>
    <lineage>
        <taxon>Bacteria</taxon>
        <taxon>Bacillati</taxon>
        <taxon>Bacillota</taxon>
        <taxon>Bacilli</taxon>
        <taxon>Bacillales</taxon>
        <taxon>Bacillaceae</taxon>
        <taxon>Bacillus</taxon>
    </lineage>
</organism>
<comment type="subcellular location">
    <subcellularLocation>
        <location evidence="1">Cell membrane</location>
        <topology evidence="1">Multi-pass membrane protein</topology>
    </subcellularLocation>
</comment>
<proteinExistence type="inferred from homology"/>
<accession>A0A0F5HSK3</accession>
<dbReference type="InterPro" id="IPR011606">
    <property type="entry name" value="Brnchd-chn_aa_trnsp_permease"/>
</dbReference>
<evidence type="ECO:0000256" key="3">
    <source>
        <dbReference type="ARBA" id="ARBA00022448"/>
    </source>
</evidence>
<evidence type="ECO:0000256" key="5">
    <source>
        <dbReference type="ARBA" id="ARBA00022692"/>
    </source>
</evidence>
<keyword evidence="5 8" id="KW-0812">Transmembrane</keyword>